<evidence type="ECO:0000313" key="2">
    <source>
        <dbReference type="Proteomes" id="UP001055114"/>
    </source>
</evidence>
<reference evidence="1" key="1">
    <citation type="submission" date="2022-01" db="EMBL/GenBank/DDBJ databases">
        <title>Novel bile acid biosynthetic pathways are enriched in the microbiome of centenarians.</title>
        <authorList>
            <person name="Sato Y."/>
            <person name="Atarashi K."/>
            <person name="Plichta R.D."/>
            <person name="Arai Y."/>
            <person name="Sasajima S."/>
            <person name="Kearney M.S."/>
            <person name="Suda W."/>
            <person name="Takeshita K."/>
            <person name="Sasaki T."/>
            <person name="Okamoto S."/>
            <person name="Skelly N.A."/>
            <person name="Okamura Y."/>
            <person name="Vlamakis H."/>
            <person name="Li Y."/>
            <person name="Tanoue T."/>
            <person name="Takei H."/>
            <person name="Nittono H."/>
            <person name="Narushima S."/>
            <person name="Irie J."/>
            <person name="Itoh H."/>
            <person name="Moriya K."/>
            <person name="Sugiura Y."/>
            <person name="Suematsu M."/>
            <person name="Moritoki N."/>
            <person name="Shibata S."/>
            <person name="Littman R.D."/>
            <person name="Fischbach A.M."/>
            <person name="Uwamino Y."/>
            <person name="Inoue T."/>
            <person name="Honda A."/>
            <person name="Hattori M."/>
            <person name="Murai T."/>
            <person name="Xavier J.R."/>
            <person name="Hirose N."/>
            <person name="Honda K."/>
        </authorList>
    </citation>
    <scope>NUCLEOTIDE SEQUENCE</scope>
    <source>
        <strain evidence="1">CE91-St3</strain>
    </source>
</reference>
<dbReference type="EMBL" id="BQNZ01000001">
    <property type="protein sequence ID" value="GKH71523.1"/>
    <property type="molecule type" value="Genomic_DNA"/>
</dbReference>
<accession>A0AA37K994</accession>
<organism evidence="1 2">
    <name type="scientific">Parabacteroides merdae</name>
    <dbReference type="NCBI Taxonomy" id="46503"/>
    <lineage>
        <taxon>Bacteria</taxon>
        <taxon>Pseudomonadati</taxon>
        <taxon>Bacteroidota</taxon>
        <taxon>Bacteroidia</taxon>
        <taxon>Bacteroidales</taxon>
        <taxon>Tannerellaceae</taxon>
        <taxon>Parabacteroides</taxon>
    </lineage>
</organism>
<dbReference type="AlphaFoldDB" id="A0AA37K994"/>
<comment type="caution">
    <text evidence="1">The sequence shown here is derived from an EMBL/GenBank/DDBJ whole genome shotgun (WGS) entry which is preliminary data.</text>
</comment>
<sequence length="127" mass="14556">MIVTGDMETILVRDLKPFGIPTYKKDAIPEGEVTEERITVIPKEPKPGTYWIKGFVEVNFCVPDINGMANKSRLTELERQASGLRSVSSFDGSTYRYKVYSTHQERDVPLKCHFVNVKIMFEILNVR</sequence>
<protein>
    <submittedName>
        <fullName evidence="1">Uncharacterized protein</fullName>
    </submittedName>
</protein>
<name>A0AA37K994_9BACT</name>
<gene>
    <name evidence="1" type="ORF">CE91St3_13860</name>
</gene>
<proteinExistence type="predicted"/>
<dbReference type="Proteomes" id="UP001055114">
    <property type="component" value="Unassembled WGS sequence"/>
</dbReference>
<dbReference type="RefSeq" id="WP_155160279.1">
    <property type="nucleotide sequence ID" value="NZ_BQNZ01000001.1"/>
</dbReference>
<evidence type="ECO:0000313" key="1">
    <source>
        <dbReference type="EMBL" id="GKH71523.1"/>
    </source>
</evidence>